<dbReference type="PANTHER" id="PTHR41964">
    <property type="entry name" value="GLOBAL NITROGEN REGULATOR NRPR"/>
    <property type="match status" value="1"/>
</dbReference>
<dbReference type="AlphaFoldDB" id="A0A811T6C0"/>
<comment type="caution">
    <text evidence="2">The sequence shown here is derived from an EMBL/GenBank/DDBJ whole genome shotgun (WGS) entry which is preliminary data.</text>
</comment>
<accession>A0A811T6C0</accession>
<sequence length="244" mass="26487">MEEELQFVLSRIDELIYGVDFDPVRREGKIVVNISVVPKKELDGVIETYRRVIDAGLSVSPFITLIEGKELGFGSDEMCIGDTCSITIDGVLLKSGIPINPLFGGVVEVVDSSPTRFTDMLLYNGTTIDPLEVLTSQYLTSLDEMLNCGSGKVLANLREVPMVAKKLVEEKLDELASAGFSGILEVGEPNTEVLGVEIGRDHVGIVVVGGTNAAAAAIEQGYKLKTHAMSRLIEYKEMVHINEI</sequence>
<feature type="domain" description="NrpR regulatory" evidence="1">
    <location>
        <begin position="5"/>
        <end position="239"/>
    </location>
</feature>
<organism evidence="2 3">
    <name type="scientific">Candidatus Argoarchaeum ethanivorans</name>
    <dbReference type="NCBI Taxonomy" id="2608793"/>
    <lineage>
        <taxon>Archaea</taxon>
        <taxon>Methanobacteriati</taxon>
        <taxon>Methanobacteriota</taxon>
        <taxon>Stenosarchaea group</taxon>
        <taxon>Methanomicrobia</taxon>
        <taxon>Methanosarcinales</taxon>
        <taxon>Methanosarcinales incertae sedis</taxon>
        <taxon>GOM Arc I cluster</taxon>
        <taxon>Candidatus Argoarchaeum</taxon>
    </lineage>
</organism>
<reference evidence="2" key="1">
    <citation type="submission" date="2020-10" db="EMBL/GenBank/DDBJ databases">
        <authorList>
            <person name="Hahn C.J."/>
            <person name="Laso-Perez R."/>
            <person name="Vulcano F."/>
            <person name="Vaziourakis K.-M."/>
            <person name="Stokke R."/>
            <person name="Steen I.H."/>
            <person name="Teske A."/>
            <person name="Boetius A."/>
            <person name="Liebeke M."/>
            <person name="Amann R."/>
            <person name="Knittel K."/>
        </authorList>
    </citation>
    <scope>NUCLEOTIDE SEQUENCE</scope>
    <source>
        <strain evidence="2">Gfbio:e3339647-f889-4370-9287-4fb5cb688e4c:AG392M11_GoMArc1</strain>
    </source>
</reference>
<dbReference type="PANTHER" id="PTHR41964:SF1">
    <property type="entry name" value="GLOBAL NITROGEN REGULATOR NRPR"/>
    <property type="match status" value="1"/>
</dbReference>
<evidence type="ECO:0000313" key="3">
    <source>
        <dbReference type="Proteomes" id="UP000639006"/>
    </source>
</evidence>
<dbReference type="Gene3D" id="3.30.70.1360">
    <property type="entry name" value="mj0159-like"/>
    <property type="match status" value="2"/>
</dbReference>
<gene>
    <name evidence="2" type="primary">nrpRII</name>
    <name evidence="2" type="ORF">DIAAKJNI_00171</name>
</gene>
<dbReference type="Proteomes" id="UP000639006">
    <property type="component" value="Unassembled WGS sequence"/>
</dbReference>
<evidence type="ECO:0000259" key="1">
    <source>
        <dbReference type="Pfam" id="PF01995"/>
    </source>
</evidence>
<dbReference type="InterPro" id="IPR038982">
    <property type="entry name" value="NrpR"/>
</dbReference>
<dbReference type="Pfam" id="PF01995">
    <property type="entry name" value="NRD1_2"/>
    <property type="match status" value="1"/>
</dbReference>
<protein>
    <submittedName>
        <fullName evidence="2">Global nitrogen regulator NrpRII</fullName>
    </submittedName>
</protein>
<proteinExistence type="predicted"/>
<name>A0A811T6C0_9EURY</name>
<dbReference type="InterPro" id="IPR002846">
    <property type="entry name" value="NRD"/>
</dbReference>
<dbReference type="InterPro" id="IPR036984">
    <property type="entry name" value="NrpR_dom_sf"/>
</dbReference>
<evidence type="ECO:0000313" key="2">
    <source>
        <dbReference type="EMBL" id="CAD6491871.1"/>
    </source>
</evidence>
<dbReference type="EMBL" id="CAJHIQ010000006">
    <property type="protein sequence ID" value="CAD6491871.1"/>
    <property type="molecule type" value="Genomic_DNA"/>
</dbReference>